<evidence type="ECO:0000313" key="8">
    <source>
        <dbReference type="EMBL" id="TCP98423.1"/>
    </source>
</evidence>
<evidence type="ECO:0000256" key="3">
    <source>
        <dbReference type="ARBA" id="ARBA00022759"/>
    </source>
</evidence>
<evidence type="ECO:0000256" key="5">
    <source>
        <dbReference type="ARBA" id="ARBA00035648"/>
    </source>
</evidence>
<dbReference type="PANTHER" id="PTHR30636:SF3">
    <property type="entry name" value="UPF0701 PROTEIN YICC"/>
    <property type="match status" value="1"/>
</dbReference>
<dbReference type="PANTHER" id="PTHR30636">
    <property type="entry name" value="UPF0701 PROTEIN YICC"/>
    <property type="match status" value="1"/>
</dbReference>
<feature type="domain" description="Endoribonuclease YicC-like C-terminal" evidence="7">
    <location>
        <begin position="174"/>
        <end position="293"/>
    </location>
</feature>
<comment type="caution">
    <text evidence="8">The sequence shown here is derived from an EMBL/GenBank/DDBJ whole genome shotgun (WGS) entry which is preliminary data.</text>
</comment>
<gene>
    <name evidence="8" type="ORF">EDD79_10404</name>
</gene>
<dbReference type="InterPro" id="IPR005229">
    <property type="entry name" value="YicC/YloC-like"/>
</dbReference>
<sequence length="293" mass="34138">MIKSMTGFGRGEAQYNNTFFNVELKSVNHRYLDINIKCPKKYSYLEENARQMIKDYVKRGRVDVFINYNQLGESEVRITPNLLVAREYVNAMKQLHDDLGIRDDINTSIIARFPDVLVIENKEEDKDEVWESFKIGLINGLENLNSMRLHEGNKLKEDILERLLFMEKTVAEIDSRSLEVLNLYKTKLNKRIRDILDDEVEVGESRLAMEVAIFADKSSITEETVRFNSHISQFRKSFEQADSVGRKLDFLIQEMNREINTIGSKASDLMISNIVIDMKSELEKIREQVQNIE</sequence>
<accession>A0A4V2T2R3</accession>
<evidence type="ECO:0000256" key="1">
    <source>
        <dbReference type="ARBA" id="ARBA00001968"/>
    </source>
</evidence>
<dbReference type="EMBL" id="SLYC01000040">
    <property type="protein sequence ID" value="TCP98423.1"/>
    <property type="molecule type" value="Genomic_DNA"/>
</dbReference>
<comment type="similarity">
    <text evidence="5">Belongs to the YicC/YloC family.</text>
</comment>
<evidence type="ECO:0000256" key="4">
    <source>
        <dbReference type="ARBA" id="ARBA00022801"/>
    </source>
</evidence>
<evidence type="ECO:0000259" key="6">
    <source>
        <dbReference type="Pfam" id="PF03755"/>
    </source>
</evidence>
<reference evidence="8 9" key="1">
    <citation type="submission" date="2019-03" db="EMBL/GenBank/DDBJ databases">
        <title>Genomic Encyclopedia of Type Strains, Phase IV (KMG-IV): sequencing the most valuable type-strain genomes for metagenomic binning, comparative biology and taxonomic classification.</title>
        <authorList>
            <person name="Goeker M."/>
        </authorList>
    </citation>
    <scope>NUCLEOTIDE SEQUENCE [LARGE SCALE GENOMIC DNA]</scope>
    <source>
        <strain evidence="8 9">DSM 100013</strain>
    </source>
</reference>
<proteinExistence type="inferred from homology"/>
<protein>
    <submittedName>
        <fullName evidence="8">Uncharacterized protein (TIGR00255 family)</fullName>
    </submittedName>
</protein>
<evidence type="ECO:0000259" key="7">
    <source>
        <dbReference type="Pfam" id="PF08340"/>
    </source>
</evidence>
<keyword evidence="9" id="KW-1185">Reference proteome</keyword>
<keyword evidence="3" id="KW-0255">Endonuclease</keyword>
<dbReference type="Proteomes" id="UP000295504">
    <property type="component" value="Unassembled WGS sequence"/>
</dbReference>
<dbReference type="OrthoDB" id="9771229at2"/>
<dbReference type="InterPro" id="IPR013551">
    <property type="entry name" value="YicC-like_C"/>
</dbReference>
<organism evidence="8 9">
    <name type="scientific">Serpentinicella alkaliphila</name>
    <dbReference type="NCBI Taxonomy" id="1734049"/>
    <lineage>
        <taxon>Bacteria</taxon>
        <taxon>Bacillati</taxon>
        <taxon>Bacillota</taxon>
        <taxon>Clostridia</taxon>
        <taxon>Peptostreptococcales</taxon>
        <taxon>Natronincolaceae</taxon>
        <taxon>Serpentinicella</taxon>
    </lineage>
</organism>
<dbReference type="RefSeq" id="WP_132849332.1">
    <property type="nucleotide sequence ID" value="NZ_CP058648.1"/>
</dbReference>
<dbReference type="AlphaFoldDB" id="A0A4V2T2R3"/>
<dbReference type="Pfam" id="PF08340">
    <property type="entry name" value="YicC-like_C"/>
    <property type="match status" value="1"/>
</dbReference>
<dbReference type="Pfam" id="PF03755">
    <property type="entry name" value="YicC-like_N"/>
    <property type="match status" value="1"/>
</dbReference>
<feature type="domain" description="Endoribonuclease YicC-like N-terminal" evidence="6">
    <location>
        <begin position="2"/>
        <end position="156"/>
    </location>
</feature>
<evidence type="ECO:0000313" key="9">
    <source>
        <dbReference type="Proteomes" id="UP000295504"/>
    </source>
</evidence>
<dbReference type="GO" id="GO:0016787">
    <property type="term" value="F:hydrolase activity"/>
    <property type="evidence" value="ECO:0007669"/>
    <property type="project" value="UniProtKB-KW"/>
</dbReference>
<keyword evidence="4" id="KW-0378">Hydrolase</keyword>
<dbReference type="GO" id="GO:0004521">
    <property type="term" value="F:RNA endonuclease activity"/>
    <property type="evidence" value="ECO:0007669"/>
    <property type="project" value="InterPro"/>
</dbReference>
<evidence type="ECO:0000256" key="2">
    <source>
        <dbReference type="ARBA" id="ARBA00022722"/>
    </source>
</evidence>
<keyword evidence="2" id="KW-0540">Nuclease</keyword>
<dbReference type="InterPro" id="IPR013527">
    <property type="entry name" value="YicC-like_N"/>
</dbReference>
<dbReference type="NCBIfam" id="TIGR00255">
    <property type="entry name" value="YicC/YloC family endoribonuclease"/>
    <property type="match status" value="1"/>
</dbReference>
<comment type="cofactor">
    <cofactor evidence="1">
        <name>a divalent metal cation</name>
        <dbReference type="ChEBI" id="CHEBI:60240"/>
    </cofactor>
</comment>
<name>A0A4V2T2R3_9FIRM</name>